<feature type="domain" description="GST C-terminal" evidence="5">
    <location>
        <begin position="85"/>
        <end position="207"/>
    </location>
</feature>
<dbReference type="RefSeq" id="WP_068330364.1">
    <property type="nucleotide sequence ID" value="NZ_LVHF01000014.1"/>
</dbReference>
<dbReference type="FunFam" id="3.40.30.10:FF:000039">
    <property type="entry name" value="Glutathione S-transferase domain"/>
    <property type="match status" value="1"/>
</dbReference>
<evidence type="ECO:0000256" key="1">
    <source>
        <dbReference type="ARBA" id="ARBA00007409"/>
    </source>
</evidence>
<dbReference type="PROSITE" id="PS50405">
    <property type="entry name" value="GST_CTER"/>
    <property type="match status" value="1"/>
</dbReference>
<dbReference type="EMBL" id="LVHF01000014">
    <property type="protein sequence ID" value="OAN17361.1"/>
    <property type="molecule type" value="Genomic_DNA"/>
</dbReference>
<dbReference type="Gene3D" id="3.40.30.10">
    <property type="entry name" value="Glutaredoxin"/>
    <property type="match status" value="1"/>
</dbReference>
<dbReference type="InterPro" id="IPR004045">
    <property type="entry name" value="Glutathione_S-Trfase_N"/>
</dbReference>
<gene>
    <name evidence="6" type="ORF">A3K86_08075</name>
</gene>
<name>A0A178KJE1_9GAMM</name>
<protein>
    <submittedName>
        <fullName evidence="6">Glutathione S-transferase</fullName>
    </submittedName>
</protein>
<dbReference type="PANTHER" id="PTHR44051">
    <property type="entry name" value="GLUTATHIONE S-TRANSFERASE-RELATED"/>
    <property type="match status" value="1"/>
</dbReference>
<dbReference type="OrthoDB" id="9810080at2"/>
<dbReference type="InterPro" id="IPR040079">
    <property type="entry name" value="Glutathione_S-Trfase"/>
</dbReference>
<reference evidence="6 7" key="1">
    <citation type="submission" date="2016-03" db="EMBL/GenBank/DDBJ databases">
        <title>Photobacterium proteolyticum sp. nov. a protease producing bacterium isolated from ocean sediments of Laizhou Bay.</title>
        <authorList>
            <person name="Li Y."/>
        </authorList>
    </citation>
    <scope>NUCLEOTIDE SEQUENCE [LARGE SCALE GENOMIC DNA]</scope>
    <source>
        <strain evidence="6 7">R-40508</strain>
    </source>
</reference>
<dbReference type="PROSITE" id="PS50404">
    <property type="entry name" value="GST_NTER"/>
    <property type="match status" value="1"/>
</dbReference>
<organism evidence="6 7">
    <name type="scientific">Photobacterium jeanii</name>
    <dbReference type="NCBI Taxonomy" id="858640"/>
    <lineage>
        <taxon>Bacteria</taxon>
        <taxon>Pseudomonadati</taxon>
        <taxon>Pseudomonadota</taxon>
        <taxon>Gammaproteobacteria</taxon>
        <taxon>Vibrionales</taxon>
        <taxon>Vibrionaceae</taxon>
        <taxon>Photobacterium</taxon>
    </lineage>
</organism>
<keyword evidence="2 6" id="KW-0808">Transferase</keyword>
<dbReference type="Pfam" id="PF02798">
    <property type="entry name" value="GST_N"/>
    <property type="match status" value="1"/>
</dbReference>
<comment type="caution">
    <text evidence="6">The sequence shown here is derived from an EMBL/GenBank/DDBJ whole genome shotgun (WGS) entry which is preliminary data.</text>
</comment>
<comment type="similarity">
    <text evidence="1 3">Belongs to the GST superfamily.</text>
</comment>
<evidence type="ECO:0000256" key="2">
    <source>
        <dbReference type="ARBA" id="ARBA00022679"/>
    </source>
</evidence>
<dbReference type="SUPFAM" id="SSF47616">
    <property type="entry name" value="GST C-terminal domain-like"/>
    <property type="match status" value="1"/>
</dbReference>
<dbReference type="InterPro" id="IPR004046">
    <property type="entry name" value="GST_C"/>
</dbReference>
<feature type="domain" description="GST N-terminal" evidence="4">
    <location>
        <begin position="1"/>
        <end position="80"/>
    </location>
</feature>
<evidence type="ECO:0000313" key="7">
    <source>
        <dbReference type="Proteomes" id="UP000078503"/>
    </source>
</evidence>
<keyword evidence="7" id="KW-1185">Reference proteome</keyword>
<evidence type="ECO:0000259" key="5">
    <source>
        <dbReference type="PROSITE" id="PS50405"/>
    </source>
</evidence>
<dbReference type="GO" id="GO:0016740">
    <property type="term" value="F:transferase activity"/>
    <property type="evidence" value="ECO:0007669"/>
    <property type="project" value="UniProtKB-KW"/>
</dbReference>
<dbReference type="STRING" id="858640.A3K86_08075"/>
<dbReference type="SFLD" id="SFLDG01150">
    <property type="entry name" value="Main.1:_Beta-like"/>
    <property type="match status" value="1"/>
</dbReference>
<evidence type="ECO:0000313" key="6">
    <source>
        <dbReference type="EMBL" id="OAN17361.1"/>
    </source>
</evidence>
<evidence type="ECO:0000256" key="3">
    <source>
        <dbReference type="RuleBase" id="RU003494"/>
    </source>
</evidence>
<dbReference type="InterPro" id="IPR010987">
    <property type="entry name" value="Glutathione-S-Trfase_C-like"/>
</dbReference>
<proteinExistence type="inferred from homology"/>
<dbReference type="SFLD" id="SFLDG00358">
    <property type="entry name" value="Main_(cytGST)"/>
    <property type="match status" value="1"/>
</dbReference>
<dbReference type="SUPFAM" id="SSF52833">
    <property type="entry name" value="Thioredoxin-like"/>
    <property type="match status" value="1"/>
</dbReference>
<dbReference type="InterPro" id="IPR036249">
    <property type="entry name" value="Thioredoxin-like_sf"/>
</dbReference>
<dbReference type="SFLD" id="SFLDS00019">
    <property type="entry name" value="Glutathione_Transferase_(cytos"/>
    <property type="match status" value="1"/>
</dbReference>
<evidence type="ECO:0000259" key="4">
    <source>
        <dbReference type="PROSITE" id="PS50404"/>
    </source>
</evidence>
<accession>A0A178KJE1</accession>
<dbReference type="Gene3D" id="1.20.1050.10">
    <property type="match status" value="1"/>
</dbReference>
<dbReference type="Pfam" id="PF00043">
    <property type="entry name" value="GST_C"/>
    <property type="match status" value="1"/>
</dbReference>
<sequence length="207" mass="24268">MITLYGYPRSRSLRVSWLLEEIGLDWQYQLVNLQQGEHKSHDYLQRNFEGKVPTLVDGNLTLCESSAICVYLAEKYAPHWLPHHSIEQQARHHQWLSFIISELEQPLWSIGKHKYALPDPIRLPEMQAVAGWEFKKAVNVAEHWLPDSDYLFGNLPTLSDLLLTHTLNWAVAFEQKLPAKIDKYRRFVSQRPAMMRALQREQQALPR</sequence>
<dbReference type="AlphaFoldDB" id="A0A178KJE1"/>
<dbReference type="InterPro" id="IPR036282">
    <property type="entry name" value="Glutathione-S-Trfase_C_sf"/>
</dbReference>
<dbReference type="Proteomes" id="UP000078503">
    <property type="component" value="Unassembled WGS sequence"/>
</dbReference>
<dbReference type="PANTHER" id="PTHR44051:SF8">
    <property type="entry name" value="GLUTATHIONE S-TRANSFERASE GSTA"/>
    <property type="match status" value="1"/>
</dbReference>
<dbReference type="CDD" id="cd03046">
    <property type="entry name" value="GST_N_GTT1_like"/>
    <property type="match status" value="1"/>
</dbReference>